<evidence type="ECO:0000313" key="2">
    <source>
        <dbReference type="EMBL" id="SNB65717.1"/>
    </source>
</evidence>
<dbReference type="Gene3D" id="2.20.25.10">
    <property type="match status" value="1"/>
</dbReference>
<protein>
    <recommendedName>
        <fullName evidence="1">UPF0434 protein SAMN06265338_102296</fullName>
    </recommendedName>
</protein>
<dbReference type="Pfam" id="PF03966">
    <property type="entry name" value="Trm112p"/>
    <property type="match status" value="1"/>
</dbReference>
<dbReference type="InterPro" id="IPR005651">
    <property type="entry name" value="Trm112-like"/>
</dbReference>
<name>A0A212R156_RHOAC</name>
<evidence type="ECO:0000313" key="3">
    <source>
        <dbReference type="Proteomes" id="UP000198418"/>
    </source>
</evidence>
<reference evidence="3" key="1">
    <citation type="submission" date="2017-06" db="EMBL/GenBank/DDBJ databases">
        <authorList>
            <person name="Varghese N."/>
            <person name="Submissions S."/>
        </authorList>
    </citation>
    <scope>NUCLEOTIDE SEQUENCE [LARGE SCALE GENOMIC DNA]</scope>
    <source>
        <strain evidence="3">DSM 137</strain>
    </source>
</reference>
<sequence length="82" mass="8872">MTQDTPQDTAPEAGAPKSVAAAAGIDPRLLEILVCPLTKTVLRYDSERNELVSLAARLAYPIRDGIPIMLPEEARRLEDDAA</sequence>
<evidence type="ECO:0000256" key="1">
    <source>
        <dbReference type="HAMAP-Rule" id="MF_01187"/>
    </source>
</evidence>
<dbReference type="SUPFAM" id="SSF158997">
    <property type="entry name" value="Trm112p-like"/>
    <property type="match status" value="1"/>
</dbReference>
<dbReference type="Proteomes" id="UP000198418">
    <property type="component" value="Unassembled WGS sequence"/>
</dbReference>
<dbReference type="PANTHER" id="PTHR33505">
    <property type="entry name" value="ZGC:162634"/>
    <property type="match status" value="1"/>
</dbReference>
<dbReference type="OrthoDB" id="9812205at2"/>
<dbReference type="RefSeq" id="WP_088519815.1">
    <property type="nucleotide sequence ID" value="NZ_FYDG01000002.1"/>
</dbReference>
<proteinExistence type="inferred from homology"/>
<dbReference type="AlphaFoldDB" id="A0A212R156"/>
<accession>A0A212R156</accession>
<dbReference type="PANTHER" id="PTHR33505:SF4">
    <property type="entry name" value="PROTEIN PREY, MITOCHONDRIAL"/>
    <property type="match status" value="1"/>
</dbReference>
<organism evidence="2 3">
    <name type="scientific">Rhodoblastus acidophilus</name>
    <name type="common">Rhodopseudomonas acidophila</name>
    <dbReference type="NCBI Taxonomy" id="1074"/>
    <lineage>
        <taxon>Bacteria</taxon>
        <taxon>Pseudomonadati</taxon>
        <taxon>Pseudomonadota</taxon>
        <taxon>Alphaproteobacteria</taxon>
        <taxon>Hyphomicrobiales</taxon>
        <taxon>Rhodoblastaceae</taxon>
        <taxon>Rhodoblastus</taxon>
    </lineage>
</organism>
<gene>
    <name evidence="2" type="ORF">SAMN06265338_102296</name>
</gene>
<keyword evidence="3" id="KW-1185">Reference proteome</keyword>
<comment type="similarity">
    <text evidence="1">Belongs to the UPF0434 family.</text>
</comment>
<dbReference type="GO" id="GO:0005829">
    <property type="term" value="C:cytosol"/>
    <property type="evidence" value="ECO:0007669"/>
    <property type="project" value="TreeGrafter"/>
</dbReference>
<dbReference type="HAMAP" id="MF_01187">
    <property type="entry name" value="UPF0434"/>
    <property type="match status" value="1"/>
</dbReference>
<dbReference type="EMBL" id="FYDG01000002">
    <property type="protein sequence ID" value="SNB65717.1"/>
    <property type="molecule type" value="Genomic_DNA"/>
</dbReference>
<dbReference type="FunFam" id="2.20.25.10:FF:000002">
    <property type="entry name" value="UPF0434 protein YcaR"/>
    <property type="match status" value="1"/>
</dbReference>